<dbReference type="InterPro" id="IPR025326">
    <property type="entry name" value="DUF4232"/>
</dbReference>
<feature type="signal peptide" evidence="2">
    <location>
        <begin position="1"/>
        <end position="20"/>
    </location>
</feature>
<dbReference type="EMBL" id="BAABHS010000011">
    <property type="protein sequence ID" value="GAA4967443.1"/>
    <property type="molecule type" value="Genomic_DNA"/>
</dbReference>
<protein>
    <recommendedName>
        <fullName evidence="3">DUF4232 domain-containing protein</fullName>
    </recommendedName>
</protein>
<accession>A0ABP9HCE2</accession>
<dbReference type="PROSITE" id="PS51257">
    <property type="entry name" value="PROKAR_LIPOPROTEIN"/>
    <property type="match status" value="1"/>
</dbReference>
<keyword evidence="2" id="KW-0732">Signal</keyword>
<reference evidence="5" key="1">
    <citation type="journal article" date="2019" name="Int. J. Syst. Evol. Microbiol.">
        <title>The Global Catalogue of Microorganisms (GCM) 10K type strain sequencing project: providing services to taxonomists for standard genome sequencing and annotation.</title>
        <authorList>
            <consortium name="The Broad Institute Genomics Platform"/>
            <consortium name="The Broad Institute Genome Sequencing Center for Infectious Disease"/>
            <person name="Wu L."/>
            <person name="Ma J."/>
        </authorList>
    </citation>
    <scope>NUCLEOTIDE SEQUENCE [LARGE SCALE GENOMIC DNA]</scope>
    <source>
        <strain evidence="5">JCM 17986</strain>
    </source>
</reference>
<dbReference type="Proteomes" id="UP001500466">
    <property type="component" value="Unassembled WGS sequence"/>
</dbReference>
<feature type="domain" description="DUF4232" evidence="3">
    <location>
        <begin position="94"/>
        <end position="210"/>
    </location>
</feature>
<evidence type="ECO:0000256" key="1">
    <source>
        <dbReference type="SAM" id="MobiDB-lite"/>
    </source>
</evidence>
<name>A0ABP9HCE2_9ACTN</name>
<evidence type="ECO:0000259" key="3">
    <source>
        <dbReference type="Pfam" id="PF14016"/>
    </source>
</evidence>
<dbReference type="Pfam" id="PF14016">
    <property type="entry name" value="DUF4232"/>
    <property type="match status" value="1"/>
</dbReference>
<organism evidence="4 5">
    <name type="scientific">Yinghuangia aomiensis</name>
    <dbReference type="NCBI Taxonomy" id="676205"/>
    <lineage>
        <taxon>Bacteria</taxon>
        <taxon>Bacillati</taxon>
        <taxon>Actinomycetota</taxon>
        <taxon>Actinomycetes</taxon>
        <taxon>Kitasatosporales</taxon>
        <taxon>Streptomycetaceae</taxon>
        <taxon>Yinghuangia</taxon>
    </lineage>
</organism>
<dbReference type="RefSeq" id="WP_345676475.1">
    <property type="nucleotide sequence ID" value="NZ_BAABHS010000011.1"/>
</dbReference>
<feature type="compositionally biased region" description="Low complexity" evidence="1">
    <location>
        <begin position="27"/>
        <end position="55"/>
    </location>
</feature>
<evidence type="ECO:0000313" key="5">
    <source>
        <dbReference type="Proteomes" id="UP001500466"/>
    </source>
</evidence>
<feature type="compositionally biased region" description="Low complexity" evidence="1">
    <location>
        <begin position="63"/>
        <end position="75"/>
    </location>
</feature>
<sequence length="243" mass="23963">MPFHRSVPLSACLAASALFALTACNSDDSAKSTADSPSASSPAASPAAPSAADGSGQPGGGASTSAGAASKPAGGAVPGGGAADSDSYALDHPCTKEQVSITLEPRPEAPTQRVIRVQNTSTKACGLSLIPYVELDSKKDAGNGKIVKPKVPDGMGGPLHALRVGKSAYAVLDLNPGNAATGTAAGIDEVDVLADPANMPAADTLNFPLPAGTRIADPKLGMYRDSIADAAASAAKASMPEQS</sequence>
<keyword evidence="5" id="KW-1185">Reference proteome</keyword>
<evidence type="ECO:0000313" key="4">
    <source>
        <dbReference type="EMBL" id="GAA4967443.1"/>
    </source>
</evidence>
<proteinExistence type="predicted"/>
<feature type="region of interest" description="Disordered" evidence="1">
    <location>
        <begin position="27"/>
        <end position="89"/>
    </location>
</feature>
<evidence type="ECO:0000256" key="2">
    <source>
        <dbReference type="SAM" id="SignalP"/>
    </source>
</evidence>
<gene>
    <name evidence="4" type="ORF">GCM10023205_35470</name>
</gene>
<feature type="chain" id="PRO_5047516839" description="DUF4232 domain-containing protein" evidence="2">
    <location>
        <begin position="21"/>
        <end position="243"/>
    </location>
</feature>
<comment type="caution">
    <text evidence="4">The sequence shown here is derived from an EMBL/GenBank/DDBJ whole genome shotgun (WGS) entry which is preliminary data.</text>
</comment>